<dbReference type="GO" id="GO:0006260">
    <property type="term" value="P:DNA replication"/>
    <property type="evidence" value="ECO:0007669"/>
    <property type="project" value="TreeGrafter"/>
</dbReference>
<accession>A0A1G7PJB3</accession>
<dbReference type="PANTHER" id="PTHR30050">
    <property type="entry name" value="CHROMOSOMAL REPLICATION INITIATOR PROTEIN DNAA"/>
    <property type="match status" value="1"/>
</dbReference>
<dbReference type="RefSeq" id="WP_093692203.1">
    <property type="nucleotide sequence ID" value="NZ_FNBU01000039.1"/>
</dbReference>
<dbReference type="InterPro" id="IPR003593">
    <property type="entry name" value="AAA+_ATPase"/>
</dbReference>
<sequence>MNQTLTDICRQLRLAYVSAAVNEKASAELKVLVTEVLTAELVGRQRMKLNRLIKRAGFPQLKTLDSYSFDTVTFPANYGKEKLLSLEWLGQKENILMLGAVGTGKTHLAIALGIEAARKGKLVRFFRVADLVSLLQFKHGDGTLTKFRRELAKADVLILDELGYVPFHQTGSELLFHVITDCYERQSVIVTSNLEFSQWSTIFGDAKLTAALVDRLVHHARILAFSGESYRLRHALGNMENSQI</sequence>
<gene>
    <name evidence="5" type="ORF">SAMN05660235_02981</name>
</gene>
<evidence type="ECO:0000259" key="4">
    <source>
        <dbReference type="SMART" id="SM00382"/>
    </source>
</evidence>
<dbReference type="SUPFAM" id="SSF52540">
    <property type="entry name" value="P-loop containing nucleoside triphosphate hydrolases"/>
    <property type="match status" value="1"/>
</dbReference>
<dbReference type="NCBIfam" id="NF038214">
    <property type="entry name" value="IS21_help_AAA"/>
    <property type="match status" value="1"/>
</dbReference>
<evidence type="ECO:0000313" key="6">
    <source>
        <dbReference type="Proteomes" id="UP000243333"/>
    </source>
</evidence>
<dbReference type="Gene3D" id="3.40.50.300">
    <property type="entry name" value="P-loop containing nucleotide triphosphate hydrolases"/>
    <property type="match status" value="1"/>
</dbReference>
<dbReference type="InterPro" id="IPR047661">
    <property type="entry name" value="IstB"/>
</dbReference>
<comment type="similarity">
    <text evidence="1">Belongs to the IS21/IS1162 putative ATP-binding protein family.</text>
</comment>
<evidence type="ECO:0000256" key="1">
    <source>
        <dbReference type="ARBA" id="ARBA00008059"/>
    </source>
</evidence>
<dbReference type="PIRSF" id="PIRSF003073">
    <property type="entry name" value="DNAC_TnpB_IstB"/>
    <property type="match status" value="1"/>
</dbReference>
<dbReference type="InterPro" id="IPR027417">
    <property type="entry name" value="P-loop_NTPase"/>
</dbReference>
<evidence type="ECO:0000256" key="2">
    <source>
        <dbReference type="ARBA" id="ARBA00022741"/>
    </source>
</evidence>
<organism evidence="5 6">
    <name type="scientific">Sporolituus thermophilus DSM 23256</name>
    <dbReference type="NCBI Taxonomy" id="1123285"/>
    <lineage>
        <taxon>Bacteria</taxon>
        <taxon>Bacillati</taxon>
        <taxon>Bacillota</taxon>
        <taxon>Negativicutes</taxon>
        <taxon>Selenomonadales</taxon>
        <taxon>Sporomusaceae</taxon>
        <taxon>Sporolituus</taxon>
    </lineage>
</organism>
<dbReference type="Pfam" id="PF01695">
    <property type="entry name" value="IstB_IS21"/>
    <property type="match status" value="1"/>
</dbReference>
<dbReference type="OrthoDB" id="1634151at2"/>
<dbReference type="InterPro" id="IPR002611">
    <property type="entry name" value="IstB_ATP-bd"/>
</dbReference>
<dbReference type="PANTHER" id="PTHR30050:SF4">
    <property type="entry name" value="ATP-BINDING PROTEIN RV3427C IN INSERTION SEQUENCE-RELATED"/>
    <property type="match status" value="1"/>
</dbReference>
<dbReference type="GO" id="GO:0005524">
    <property type="term" value="F:ATP binding"/>
    <property type="evidence" value="ECO:0007669"/>
    <property type="project" value="UniProtKB-KW"/>
</dbReference>
<keyword evidence="3" id="KW-0067">ATP-binding</keyword>
<keyword evidence="2" id="KW-0547">Nucleotide-binding</keyword>
<keyword evidence="6" id="KW-1185">Reference proteome</keyword>
<dbReference type="SMART" id="SM00382">
    <property type="entry name" value="AAA"/>
    <property type="match status" value="1"/>
</dbReference>
<feature type="domain" description="AAA+ ATPase" evidence="4">
    <location>
        <begin position="91"/>
        <end position="223"/>
    </location>
</feature>
<dbReference type="STRING" id="1123285.SAMN05660235_02981"/>
<evidence type="ECO:0000313" key="5">
    <source>
        <dbReference type="EMBL" id="SDF86308.1"/>
    </source>
</evidence>
<dbReference type="CDD" id="cd00009">
    <property type="entry name" value="AAA"/>
    <property type="match status" value="1"/>
</dbReference>
<name>A0A1G7PJB3_9FIRM</name>
<proteinExistence type="inferred from homology"/>
<dbReference type="Proteomes" id="UP000243333">
    <property type="component" value="Unassembled WGS sequence"/>
</dbReference>
<dbReference type="InterPro" id="IPR028350">
    <property type="entry name" value="DNAC/IstB-like"/>
</dbReference>
<reference evidence="6" key="1">
    <citation type="submission" date="2016-10" db="EMBL/GenBank/DDBJ databases">
        <authorList>
            <person name="Varghese N."/>
            <person name="Submissions S."/>
        </authorList>
    </citation>
    <scope>NUCLEOTIDE SEQUENCE [LARGE SCALE GENOMIC DNA]</scope>
    <source>
        <strain evidence="6">DSM 23256</strain>
    </source>
</reference>
<dbReference type="AlphaFoldDB" id="A0A1G7PJB3"/>
<evidence type="ECO:0000256" key="3">
    <source>
        <dbReference type="ARBA" id="ARBA00022840"/>
    </source>
</evidence>
<dbReference type="EMBL" id="FNBU01000039">
    <property type="protein sequence ID" value="SDF86308.1"/>
    <property type="molecule type" value="Genomic_DNA"/>
</dbReference>
<protein>
    <submittedName>
        <fullName evidence="5">DNA replication protein DnaC</fullName>
    </submittedName>
</protein>